<dbReference type="GO" id="GO:0004129">
    <property type="term" value="F:cytochrome-c oxidase activity"/>
    <property type="evidence" value="ECO:0007669"/>
    <property type="project" value="InterPro"/>
</dbReference>
<keyword evidence="4" id="KW-1185">Reference proteome</keyword>
<evidence type="ECO:0000256" key="1">
    <source>
        <dbReference type="SAM" id="Phobius"/>
    </source>
</evidence>
<evidence type="ECO:0000313" key="4">
    <source>
        <dbReference type="Proteomes" id="UP000784294"/>
    </source>
</evidence>
<feature type="signal peptide" evidence="2">
    <location>
        <begin position="1"/>
        <end position="19"/>
    </location>
</feature>
<dbReference type="GO" id="GO:0022904">
    <property type="term" value="P:respiratory electron transport chain"/>
    <property type="evidence" value="ECO:0007669"/>
    <property type="project" value="InterPro"/>
</dbReference>
<evidence type="ECO:0000256" key="2">
    <source>
        <dbReference type="SAM" id="SignalP"/>
    </source>
</evidence>
<comment type="caution">
    <text evidence="3">The sequence shown here is derived from an EMBL/GenBank/DDBJ whole genome shotgun (WGS) entry which is preliminary data.</text>
</comment>
<keyword evidence="1" id="KW-1133">Transmembrane helix</keyword>
<dbReference type="Gene3D" id="1.20.120.80">
    <property type="entry name" value="Cytochrome c oxidase, subunit III, four-helix bundle"/>
    <property type="match status" value="1"/>
</dbReference>
<keyword evidence="1" id="KW-0812">Transmembrane</keyword>
<organism evidence="3 4">
    <name type="scientific">Protopolystoma xenopodis</name>
    <dbReference type="NCBI Taxonomy" id="117903"/>
    <lineage>
        <taxon>Eukaryota</taxon>
        <taxon>Metazoa</taxon>
        <taxon>Spiralia</taxon>
        <taxon>Lophotrochozoa</taxon>
        <taxon>Platyhelminthes</taxon>
        <taxon>Monogenea</taxon>
        <taxon>Polyopisthocotylea</taxon>
        <taxon>Polystomatidea</taxon>
        <taxon>Polystomatidae</taxon>
        <taxon>Protopolystoma</taxon>
    </lineage>
</organism>
<dbReference type="InterPro" id="IPR013833">
    <property type="entry name" value="Cyt_c_oxidase_su3_a-hlx"/>
</dbReference>
<proteinExistence type="predicted"/>
<feature type="transmembrane region" description="Helical" evidence="1">
    <location>
        <begin position="99"/>
        <end position="129"/>
    </location>
</feature>
<dbReference type="Proteomes" id="UP000784294">
    <property type="component" value="Unassembled WGS sequence"/>
</dbReference>
<keyword evidence="2" id="KW-0732">Signal</keyword>
<gene>
    <name evidence="3" type="ORF">PXEA_LOCUS14785</name>
</gene>
<feature type="chain" id="PRO_5019299369" description="Cytochrome c oxidase subunit 3" evidence="2">
    <location>
        <begin position="20"/>
        <end position="130"/>
    </location>
</feature>
<keyword evidence="1" id="KW-0472">Membrane</keyword>
<dbReference type="GO" id="GO:0016020">
    <property type="term" value="C:membrane"/>
    <property type="evidence" value="ECO:0007669"/>
    <property type="project" value="InterPro"/>
</dbReference>
<sequence length="130" mass="14718">MKIFLIFCVSIIVVAYVESPIWCCFDETMTGSLMVPIVYINDDLGEDAITDPYGIPLLGVFILLLSSFCVSNFETHIEGFEKKVVEYNKCPACVVYSSWYGACLILIIFHGFHVFVGLLFLSAVLFRIYF</sequence>
<evidence type="ECO:0000313" key="3">
    <source>
        <dbReference type="EMBL" id="VEL21345.1"/>
    </source>
</evidence>
<accession>A0A448WVM3</accession>
<dbReference type="InterPro" id="IPR035973">
    <property type="entry name" value="Cyt_c_oxidase_su3-like_sf"/>
</dbReference>
<dbReference type="AlphaFoldDB" id="A0A448WVM3"/>
<reference evidence="3" key="1">
    <citation type="submission" date="2018-11" db="EMBL/GenBank/DDBJ databases">
        <authorList>
            <consortium name="Pathogen Informatics"/>
        </authorList>
    </citation>
    <scope>NUCLEOTIDE SEQUENCE</scope>
</reference>
<protein>
    <recommendedName>
        <fullName evidence="5">Cytochrome c oxidase subunit 3</fullName>
    </recommendedName>
</protein>
<evidence type="ECO:0008006" key="5">
    <source>
        <dbReference type="Google" id="ProtNLM"/>
    </source>
</evidence>
<dbReference type="SUPFAM" id="SSF81452">
    <property type="entry name" value="Cytochrome c oxidase subunit III-like"/>
    <property type="match status" value="1"/>
</dbReference>
<feature type="transmembrane region" description="Helical" evidence="1">
    <location>
        <begin position="53"/>
        <end position="73"/>
    </location>
</feature>
<name>A0A448WVM3_9PLAT</name>
<dbReference type="EMBL" id="CAAALY010050809">
    <property type="protein sequence ID" value="VEL21345.1"/>
    <property type="molecule type" value="Genomic_DNA"/>
</dbReference>